<organism evidence="2 3">
    <name type="scientific">Candidatus Caccalectryoclostridium excrementigallinarum</name>
    <dbReference type="NCBI Taxonomy" id="2840710"/>
    <lineage>
        <taxon>Bacteria</taxon>
        <taxon>Bacillati</taxon>
        <taxon>Bacillota</taxon>
        <taxon>Clostridia</taxon>
        <taxon>Christensenellales</taxon>
        <taxon>Christensenellaceae</taxon>
        <taxon>Christensenellaceae incertae sedis</taxon>
        <taxon>Candidatus Caccalectryoclostridium</taxon>
    </lineage>
</organism>
<dbReference type="Pfam" id="PF04070">
    <property type="entry name" value="DUF378"/>
    <property type="match status" value="1"/>
</dbReference>
<evidence type="ECO:0000313" key="2">
    <source>
        <dbReference type="EMBL" id="HIU62314.1"/>
    </source>
</evidence>
<keyword evidence="1" id="KW-1133">Transmembrane helix</keyword>
<evidence type="ECO:0000313" key="3">
    <source>
        <dbReference type="Proteomes" id="UP000824145"/>
    </source>
</evidence>
<dbReference type="AlphaFoldDB" id="A0A9D1SJ26"/>
<keyword evidence="1" id="KW-0812">Transmembrane</keyword>
<feature type="transmembrane region" description="Helical" evidence="1">
    <location>
        <begin position="38"/>
        <end position="60"/>
    </location>
</feature>
<accession>A0A9D1SJ26</accession>
<dbReference type="Proteomes" id="UP000824145">
    <property type="component" value="Unassembled WGS sequence"/>
</dbReference>
<name>A0A9D1SJ26_9FIRM</name>
<protein>
    <submittedName>
        <fullName evidence="2">DUF378 domain-containing protein</fullName>
    </submittedName>
</protein>
<dbReference type="EMBL" id="DVNJ01000002">
    <property type="protein sequence ID" value="HIU62314.1"/>
    <property type="molecule type" value="Genomic_DNA"/>
</dbReference>
<dbReference type="PANTHER" id="PTHR37304">
    <property type="entry name" value="MEMBRANE PROTEIN-RELATED"/>
    <property type="match status" value="1"/>
</dbReference>
<sequence length="84" mass="9319">MITVIALILVIIGSINWLSVGIFDFNIVNWMFSTTSYVGARVIYGIVGVAGLWALFYLIYNRFSAKRIGAPESAMSEKRKAAKN</sequence>
<reference evidence="2" key="2">
    <citation type="journal article" date="2021" name="PeerJ">
        <title>Extensive microbial diversity within the chicken gut microbiome revealed by metagenomics and culture.</title>
        <authorList>
            <person name="Gilroy R."/>
            <person name="Ravi A."/>
            <person name="Getino M."/>
            <person name="Pursley I."/>
            <person name="Horton D.L."/>
            <person name="Alikhan N.F."/>
            <person name="Baker D."/>
            <person name="Gharbi K."/>
            <person name="Hall N."/>
            <person name="Watson M."/>
            <person name="Adriaenssens E.M."/>
            <person name="Foster-Nyarko E."/>
            <person name="Jarju S."/>
            <person name="Secka A."/>
            <person name="Antonio M."/>
            <person name="Oren A."/>
            <person name="Chaudhuri R.R."/>
            <person name="La Ragione R."/>
            <person name="Hildebrand F."/>
            <person name="Pallen M.J."/>
        </authorList>
    </citation>
    <scope>NUCLEOTIDE SEQUENCE</scope>
    <source>
        <strain evidence="2">9366</strain>
    </source>
</reference>
<proteinExistence type="predicted"/>
<feature type="transmembrane region" description="Helical" evidence="1">
    <location>
        <begin position="7"/>
        <end position="32"/>
    </location>
</feature>
<evidence type="ECO:0000256" key="1">
    <source>
        <dbReference type="SAM" id="Phobius"/>
    </source>
</evidence>
<reference evidence="2" key="1">
    <citation type="submission" date="2020-10" db="EMBL/GenBank/DDBJ databases">
        <authorList>
            <person name="Gilroy R."/>
        </authorList>
    </citation>
    <scope>NUCLEOTIDE SEQUENCE</scope>
    <source>
        <strain evidence="2">9366</strain>
    </source>
</reference>
<gene>
    <name evidence="2" type="ORF">IAB07_00910</name>
</gene>
<keyword evidence="1" id="KW-0472">Membrane</keyword>
<dbReference type="InterPro" id="IPR007211">
    <property type="entry name" value="DUF378"/>
</dbReference>
<dbReference type="PANTHER" id="PTHR37304:SF1">
    <property type="entry name" value="MEMBRANE PROTEIN"/>
    <property type="match status" value="1"/>
</dbReference>
<comment type="caution">
    <text evidence="2">The sequence shown here is derived from an EMBL/GenBank/DDBJ whole genome shotgun (WGS) entry which is preliminary data.</text>
</comment>